<evidence type="ECO:0000313" key="1">
    <source>
        <dbReference type="EMBL" id="KOM43306.1"/>
    </source>
</evidence>
<evidence type="ECO:0000313" key="2">
    <source>
        <dbReference type="Proteomes" id="UP000053144"/>
    </source>
</evidence>
<proteinExistence type="predicted"/>
<dbReference type="AlphaFoldDB" id="A0A0L9UKT4"/>
<dbReference type="Gene3D" id="3.40.50.1000">
    <property type="entry name" value="HAD superfamily/HAD-like"/>
    <property type="match status" value="1"/>
</dbReference>
<sequence length="54" mass="5915">MRSLYPHAKGILLGLKEKGIDVAIAARSPTADIATIFFNKLGFSPLINLFHFSL</sequence>
<dbReference type="EMBL" id="CM003375">
    <property type="protein sequence ID" value="KOM43306.1"/>
    <property type="molecule type" value="Genomic_DNA"/>
</dbReference>
<gene>
    <name evidence="1" type="ORF">LR48_Vigan05g091000</name>
</gene>
<accession>A0A0L9UKT4</accession>
<organism evidence="1 2">
    <name type="scientific">Phaseolus angularis</name>
    <name type="common">Azuki bean</name>
    <name type="synonym">Vigna angularis</name>
    <dbReference type="NCBI Taxonomy" id="3914"/>
    <lineage>
        <taxon>Eukaryota</taxon>
        <taxon>Viridiplantae</taxon>
        <taxon>Streptophyta</taxon>
        <taxon>Embryophyta</taxon>
        <taxon>Tracheophyta</taxon>
        <taxon>Spermatophyta</taxon>
        <taxon>Magnoliopsida</taxon>
        <taxon>eudicotyledons</taxon>
        <taxon>Gunneridae</taxon>
        <taxon>Pentapetalae</taxon>
        <taxon>rosids</taxon>
        <taxon>fabids</taxon>
        <taxon>Fabales</taxon>
        <taxon>Fabaceae</taxon>
        <taxon>Papilionoideae</taxon>
        <taxon>50 kb inversion clade</taxon>
        <taxon>NPAAA clade</taxon>
        <taxon>indigoferoid/millettioid clade</taxon>
        <taxon>Phaseoleae</taxon>
        <taxon>Vigna</taxon>
    </lineage>
</organism>
<reference evidence="2" key="1">
    <citation type="journal article" date="2015" name="Proc. Natl. Acad. Sci. U.S.A.">
        <title>Genome sequencing of adzuki bean (Vigna angularis) provides insight into high starch and low fat accumulation and domestication.</title>
        <authorList>
            <person name="Yang K."/>
            <person name="Tian Z."/>
            <person name="Chen C."/>
            <person name="Luo L."/>
            <person name="Zhao B."/>
            <person name="Wang Z."/>
            <person name="Yu L."/>
            <person name="Li Y."/>
            <person name="Sun Y."/>
            <person name="Li W."/>
            <person name="Chen Y."/>
            <person name="Li Y."/>
            <person name="Zhang Y."/>
            <person name="Ai D."/>
            <person name="Zhao J."/>
            <person name="Shang C."/>
            <person name="Ma Y."/>
            <person name="Wu B."/>
            <person name="Wang M."/>
            <person name="Gao L."/>
            <person name="Sun D."/>
            <person name="Zhang P."/>
            <person name="Guo F."/>
            <person name="Wang W."/>
            <person name="Li Y."/>
            <person name="Wang J."/>
            <person name="Varshney R.K."/>
            <person name="Wang J."/>
            <person name="Ling H.Q."/>
            <person name="Wan P."/>
        </authorList>
    </citation>
    <scope>NUCLEOTIDE SEQUENCE</scope>
    <source>
        <strain evidence="2">cv. Jingnong 6</strain>
    </source>
</reference>
<dbReference type="STRING" id="3914.A0A0L9UKT4"/>
<dbReference type="InterPro" id="IPR023214">
    <property type="entry name" value="HAD_sf"/>
</dbReference>
<protein>
    <submittedName>
        <fullName evidence="1">Uncharacterized protein</fullName>
    </submittedName>
</protein>
<name>A0A0L9UKT4_PHAAN</name>
<dbReference type="Gramene" id="KOM43306">
    <property type="protein sequence ID" value="KOM43306"/>
    <property type="gene ID" value="LR48_Vigan05g091000"/>
</dbReference>
<dbReference type="Proteomes" id="UP000053144">
    <property type="component" value="Chromosome 5"/>
</dbReference>